<dbReference type="InterPro" id="IPR002181">
    <property type="entry name" value="Fibrinogen_a/b/g_C_dom"/>
</dbReference>
<dbReference type="SMART" id="SM00186">
    <property type="entry name" value="FBG"/>
    <property type="match status" value="1"/>
</dbReference>
<dbReference type="GO" id="GO:0005615">
    <property type="term" value="C:extracellular space"/>
    <property type="evidence" value="ECO:0007669"/>
    <property type="project" value="TreeGrafter"/>
</dbReference>
<keyword evidence="1" id="KW-1015">Disulfide bond</keyword>
<comment type="caution">
    <text evidence="4">The sequence shown here is derived from an EMBL/GenBank/DDBJ whole genome shotgun (WGS) entry which is preliminary data.</text>
</comment>
<evidence type="ECO:0000259" key="3">
    <source>
        <dbReference type="PROSITE" id="PS51406"/>
    </source>
</evidence>
<feature type="transmembrane region" description="Helical" evidence="2">
    <location>
        <begin position="266"/>
        <end position="288"/>
    </location>
</feature>
<evidence type="ECO:0000256" key="1">
    <source>
        <dbReference type="ARBA" id="ARBA00023157"/>
    </source>
</evidence>
<evidence type="ECO:0000313" key="4">
    <source>
        <dbReference type="EMBL" id="GFR76141.1"/>
    </source>
</evidence>
<organism evidence="4 5">
    <name type="scientific">Elysia marginata</name>
    <dbReference type="NCBI Taxonomy" id="1093978"/>
    <lineage>
        <taxon>Eukaryota</taxon>
        <taxon>Metazoa</taxon>
        <taxon>Spiralia</taxon>
        <taxon>Lophotrochozoa</taxon>
        <taxon>Mollusca</taxon>
        <taxon>Gastropoda</taxon>
        <taxon>Heterobranchia</taxon>
        <taxon>Euthyneura</taxon>
        <taxon>Panpulmonata</taxon>
        <taxon>Sacoglossa</taxon>
        <taxon>Placobranchoidea</taxon>
        <taxon>Plakobranchidae</taxon>
        <taxon>Elysia</taxon>
    </lineage>
</organism>
<dbReference type="EMBL" id="BMAT01008004">
    <property type="protein sequence ID" value="GFR76141.1"/>
    <property type="molecule type" value="Genomic_DNA"/>
</dbReference>
<keyword evidence="5" id="KW-1185">Reference proteome</keyword>
<proteinExistence type="predicted"/>
<accession>A0AAV4FT14</accession>
<dbReference type="PANTHER" id="PTHR19143">
    <property type="entry name" value="FIBRINOGEN/TENASCIN/ANGIOPOEITIN"/>
    <property type="match status" value="1"/>
</dbReference>
<reference evidence="4 5" key="1">
    <citation type="journal article" date="2021" name="Elife">
        <title>Chloroplast acquisition without the gene transfer in kleptoplastic sea slugs, Plakobranchus ocellatus.</title>
        <authorList>
            <person name="Maeda T."/>
            <person name="Takahashi S."/>
            <person name="Yoshida T."/>
            <person name="Shimamura S."/>
            <person name="Takaki Y."/>
            <person name="Nagai Y."/>
            <person name="Toyoda A."/>
            <person name="Suzuki Y."/>
            <person name="Arimoto A."/>
            <person name="Ishii H."/>
            <person name="Satoh N."/>
            <person name="Nishiyama T."/>
            <person name="Hasebe M."/>
            <person name="Maruyama T."/>
            <person name="Minagawa J."/>
            <person name="Obokata J."/>
            <person name="Shigenobu S."/>
        </authorList>
    </citation>
    <scope>NUCLEOTIDE SEQUENCE [LARGE SCALE GENOMIC DNA]</scope>
</reference>
<keyword evidence="2" id="KW-0812">Transmembrane</keyword>
<protein>
    <submittedName>
        <fullName evidence="4">Angiopoietin-related protein 1</fullName>
    </submittedName>
</protein>
<feature type="domain" description="Fibrinogen C-terminal" evidence="3">
    <location>
        <begin position="81"/>
        <end position="298"/>
    </location>
</feature>
<keyword evidence="2" id="KW-0472">Membrane</keyword>
<dbReference type="AlphaFoldDB" id="A0AAV4FT14"/>
<sequence>MNDLSIQTATTCEALRFPLRVDYNESIPTGPEASDFFNETLTFVETLELNGTTPEEGSDAFEEILNLTLTATEAYEESSAQHASIGGGATREAVHTVTGSRFFPINHALGFRALCDTQADGGGWTVVQRRTSGLVSFDRRWRDYENGFGNMDNGYWLGLRNMRRLIERGDHEVRFEFTNSWRQSKVVQYNRFSIGPSWDRYRLAISALDYNRLKSTESGLSIELHNLMRFTTVDRDHDNCLLCNCAFPARGGWWYYSCSTANLNGLWGVPLFNLGPSWIFFAGLNTPLKATAMMIRRR</sequence>
<dbReference type="Pfam" id="PF00147">
    <property type="entry name" value="Fibrinogen_C"/>
    <property type="match status" value="1"/>
</dbReference>
<keyword evidence="2" id="KW-1133">Transmembrane helix</keyword>
<dbReference type="Proteomes" id="UP000762676">
    <property type="component" value="Unassembled WGS sequence"/>
</dbReference>
<dbReference type="PROSITE" id="PS00514">
    <property type="entry name" value="FIBRINOGEN_C_1"/>
    <property type="match status" value="1"/>
</dbReference>
<dbReference type="InterPro" id="IPR014716">
    <property type="entry name" value="Fibrinogen_a/b/g_C_1"/>
</dbReference>
<dbReference type="SUPFAM" id="SSF56496">
    <property type="entry name" value="Fibrinogen C-terminal domain-like"/>
    <property type="match status" value="1"/>
</dbReference>
<dbReference type="PANTHER" id="PTHR19143:SF394">
    <property type="entry name" value="ANGIOPOIETIN-RELATED PROTEIN 3-LIKE"/>
    <property type="match status" value="1"/>
</dbReference>
<gene>
    <name evidence="4" type="ORF">ElyMa_003937800</name>
</gene>
<evidence type="ECO:0000256" key="2">
    <source>
        <dbReference type="SAM" id="Phobius"/>
    </source>
</evidence>
<dbReference type="Gene3D" id="3.90.215.10">
    <property type="entry name" value="Gamma Fibrinogen, chain A, domain 1"/>
    <property type="match status" value="1"/>
</dbReference>
<dbReference type="PROSITE" id="PS51406">
    <property type="entry name" value="FIBRINOGEN_C_2"/>
    <property type="match status" value="1"/>
</dbReference>
<dbReference type="InterPro" id="IPR020837">
    <property type="entry name" value="Fibrinogen_CS"/>
</dbReference>
<dbReference type="InterPro" id="IPR050373">
    <property type="entry name" value="Fibrinogen_C-term_domain"/>
</dbReference>
<name>A0AAV4FT14_9GAST</name>
<evidence type="ECO:0000313" key="5">
    <source>
        <dbReference type="Proteomes" id="UP000762676"/>
    </source>
</evidence>
<dbReference type="InterPro" id="IPR036056">
    <property type="entry name" value="Fibrinogen-like_C"/>
</dbReference>